<comment type="caution">
    <text evidence="2">The sequence shown here is derived from an EMBL/GenBank/DDBJ whole genome shotgun (WGS) entry which is preliminary data.</text>
</comment>
<dbReference type="EMBL" id="PKUR01000001">
    <property type="protein sequence ID" value="PLW87695.1"/>
    <property type="molecule type" value="Genomic_DNA"/>
</dbReference>
<dbReference type="KEGG" id="hja:BST95_14465"/>
<dbReference type="Gene3D" id="3.30.70.100">
    <property type="match status" value="1"/>
</dbReference>
<sequence length="210" mass="23592">MSTRTKIWLIPTLLYTAFVYWYTDFGGPLSDTEIAAYRATMESNGSAPETIAFIEEFARQDSGKQFLMVNNIDYNETPPAVEGANPNATAEELMARYMEHMLPAMLRRASHPVLMGPVVYQSIDVVGIEGAEVWDTGALFRYRSRRDLMDIVTNPVFGGKHEFKTAALTKTVAYPIEPQLYLGDPRLLLGLILLALTALIDLLRLSRQNR</sequence>
<reference evidence="2 3" key="1">
    <citation type="submission" date="2018-01" db="EMBL/GenBank/DDBJ databases">
        <title>The draft genome sequence of Halioglobus japonicus S1-36.</title>
        <authorList>
            <person name="Du Z.-J."/>
            <person name="Shi M.-J."/>
        </authorList>
    </citation>
    <scope>NUCLEOTIDE SEQUENCE [LARGE SCALE GENOMIC DNA]</scope>
    <source>
        <strain evidence="2 3">S1-36</strain>
    </source>
</reference>
<evidence type="ECO:0000313" key="3">
    <source>
        <dbReference type="Proteomes" id="UP000235162"/>
    </source>
</evidence>
<keyword evidence="1" id="KW-0472">Membrane</keyword>
<protein>
    <submittedName>
        <fullName evidence="2">Uncharacterized protein</fullName>
    </submittedName>
</protein>
<dbReference type="RefSeq" id="WP_084200277.1">
    <property type="nucleotide sequence ID" value="NZ_BMYL01000001.1"/>
</dbReference>
<name>A0AAP8MH89_9GAMM</name>
<proteinExistence type="predicted"/>
<dbReference type="Proteomes" id="UP000235162">
    <property type="component" value="Unassembled WGS sequence"/>
</dbReference>
<accession>A0AAP8MH89</accession>
<keyword evidence="3" id="KW-1185">Reference proteome</keyword>
<dbReference type="AlphaFoldDB" id="A0AAP8MH89"/>
<keyword evidence="1" id="KW-0812">Transmembrane</keyword>
<keyword evidence="1" id="KW-1133">Transmembrane helix</keyword>
<gene>
    <name evidence="2" type="ORF">C0029_03720</name>
</gene>
<evidence type="ECO:0000256" key="1">
    <source>
        <dbReference type="SAM" id="Phobius"/>
    </source>
</evidence>
<feature type="transmembrane region" description="Helical" evidence="1">
    <location>
        <begin position="7"/>
        <end position="23"/>
    </location>
</feature>
<feature type="transmembrane region" description="Helical" evidence="1">
    <location>
        <begin position="187"/>
        <end position="205"/>
    </location>
</feature>
<evidence type="ECO:0000313" key="2">
    <source>
        <dbReference type="EMBL" id="PLW87695.1"/>
    </source>
</evidence>
<organism evidence="2 3">
    <name type="scientific">Halioglobus japonicus</name>
    <dbReference type="NCBI Taxonomy" id="930805"/>
    <lineage>
        <taxon>Bacteria</taxon>
        <taxon>Pseudomonadati</taxon>
        <taxon>Pseudomonadota</taxon>
        <taxon>Gammaproteobacteria</taxon>
        <taxon>Cellvibrionales</taxon>
        <taxon>Halieaceae</taxon>
        <taxon>Halioglobus</taxon>
    </lineage>
</organism>